<feature type="transmembrane region" description="Helical" evidence="1">
    <location>
        <begin position="53"/>
        <end position="72"/>
    </location>
</feature>
<keyword evidence="1" id="KW-0812">Transmembrane</keyword>
<feature type="transmembrane region" description="Helical" evidence="1">
    <location>
        <begin position="103"/>
        <end position="125"/>
    </location>
</feature>
<feature type="transmembrane region" description="Helical" evidence="1">
    <location>
        <begin position="24"/>
        <end position="41"/>
    </location>
</feature>
<dbReference type="OrthoDB" id="321355at2759"/>
<reference evidence="2 3" key="1">
    <citation type="submission" date="2016-11" db="EMBL/GenBank/DDBJ databases">
        <title>The macronuclear genome of Stentor coeruleus: a giant cell with tiny introns.</title>
        <authorList>
            <person name="Slabodnick M."/>
            <person name="Ruby J.G."/>
            <person name="Reiff S.B."/>
            <person name="Swart E.C."/>
            <person name="Gosai S."/>
            <person name="Prabakaran S."/>
            <person name="Witkowska E."/>
            <person name="Larue G.E."/>
            <person name="Fisher S."/>
            <person name="Freeman R.M."/>
            <person name="Gunawardena J."/>
            <person name="Chu W."/>
            <person name="Stover N.A."/>
            <person name="Gregory B.D."/>
            <person name="Nowacki M."/>
            <person name="Derisi J."/>
            <person name="Roy S.W."/>
            <person name="Marshall W.F."/>
            <person name="Sood P."/>
        </authorList>
    </citation>
    <scope>NUCLEOTIDE SEQUENCE [LARGE SCALE GENOMIC DNA]</scope>
    <source>
        <strain evidence="2">WM001</strain>
    </source>
</reference>
<dbReference type="EMBL" id="MPUH01000605">
    <property type="protein sequence ID" value="OMJ76896.1"/>
    <property type="molecule type" value="Genomic_DNA"/>
</dbReference>
<protein>
    <submittedName>
        <fullName evidence="2">Uncharacterized protein</fullName>
    </submittedName>
</protein>
<comment type="caution">
    <text evidence="2">The sequence shown here is derived from an EMBL/GenBank/DDBJ whole genome shotgun (WGS) entry which is preliminary data.</text>
</comment>
<gene>
    <name evidence="2" type="ORF">SteCoe_23633</name>
</gene>
<organism evidence="2 3">
    <name type="scientific">Stentor coeruleus</name>
    <dbReference type="NCBI Taxonomy" id="5963"/>
    <lineage>
        <taxon>Eukaryota</taxon>
        <taxon>Sar</taxon>
        <taxon>Alveolata</taxon>
        <taxon>Ciliophora</taxon>
        <taxon>Postciliodesmatophora</taxon>
        <taxon>Heterotrichea</taxon>
        <taxon>Heterotrichida</taxon>
        <taxon>Stentoridae</taxon>
        <taxon>Stentor</taxon>
    </lineage>
</organism>
<keyword evidence="1" id="KW-0472">Membrane</keyword>
<feature type="transmembrane region" description="Helical" evidence="1">
    <location>
        <begin position="132"/>
        <end position="151"/>
    </location>
</feature>
<dbReference type="Proteomes" id="UP000187209">
    <property type="component" value="Unassembled WGS sequence"/>
</dbReference>
<dbReference type="AlphaFoldDB" id="A0A1R2BJF8"/>
<feature type="transmembrane region" description="Helical" evidence="1">
    <location>
        <begin position="234"/>
        <end position="257"/>
    </location>
</feature>
<evidence type="ECO:0000256" key="1">
    <source>
        <dbReference type="SAM" id="Phobius"/>
    </source>
</evidence>
<accession>A0A1R2BJF8</accession>
<evidence type="ECO:0000313" key="3">
    <source>
        <dbReference type="Proteomes" id="UP000187209"/>
    </source>
</evidence>
<feature type="transmembrane region" description="Helical" evidence="1">
    <location>
        <begin position="157"/>
        <end position="184"/>
    </location>
</feature>
<feature type="transmembrane region" description="Helical" evidence="1">
    <location>
        <begin position="365"/>
        <end position="391"/>
    </location>
</feature>
<sequence length="521" mass="60052">MVETKGLHESPLDMWGDSFWKKHFRYFFFIKYILSVFIDFLQDHMKSPELSVLIAGLYMIGLNTELLGIYTANGLCEPYFPNYIAGLPDYLKLNYSFSKYSHYFYPLVFIGNLKSCPVLMTFICASFSFYDFSLVLIDVFIMQAIFCSGANGDIVGYVGIIAYAYLKVIIGGIISIYWMVLLIFPKKAGENLQFFSQIGKGINKGLQKILFLPSLNDTRELLALEINFPLRIKAAGVIAFLLTFSYAFIVIVLSYSLKNLIKLVDDQIDYLKECPPDNPFIAINLSTLSIITNKEGIQLLKKVNEYLEPLFICITIGMIFGLLLAIFSIFNMFYMFKKIWLILKSEGEQSSSLERIWKFKAHNSIFFCAQFIVNTVFLEIIFGFSVFSTAYCFSLYDVRIGIWDYIKNREAAFWITLIPLFFGASYFRVLTDKNNYIKNKVYFCFWDFWFFIAGTVASAIKGLFRFMIAIISVMVLGYRVEESIVGAPLDRFDTLFNGFYGSIILHCLREDLIPSKIRLEK</sequence>
<feature type="transmembrane region" description="Helical" evidence="1">
    <location>
        <begin position="441"/>
        <end position="457"/>
    </location>
</feature>
<proteinExistence type="predicted"/>
<name>A0A1R2BJF8_9CILI</name>
<evidence type="ECO:0000313" key="2">
    <source>
        <dbReference type="EMBL" id="OMJ76896.1"/>
    </source>
</evidence>
<feature type="transmembrane region" description="Helical" evidence="1">
    <location>
        <begin position="309"/>
        <end position="334"/>
    </location>
</feature>
<keyword evidence="3" id="KW-1185">Reference proteome</keyword>
<feature type="transmembrane region" description="Helical" evidence="1">
    <location>
        <begin position="411"/>
        <end position="429"/>
    </location>
</feature>
<keyword evidence="1" id="KW-1133">Transmembrane helix</keyword>